<evidence type="ECO:0000313" key="2">
    <source>
        <dbReference type="Proteomes" id="UP000821845"/>
    </source>
</evidence>
<gene>
    <name evidence="1" type="ORF">HPB50_015562</name>
</gene>
<sequence>MAVDGASNESAERYRAKINYFTKEARQGEKKSSDGCEMEIKGTPPPHSVKHVWPTHKRALWPAQKRALGARVSSYLVPPSMAKLAPVKCGRRAGVVVGLCPPVYYPNSYGN</sequence>
<name>A0ACB7SUH1_HYAAI</name>
<protein>
    <submittedName>
        <fullName evidence="1">Uncharacterized protein</fullName>
    </submittedName>
</protein>
<evidence type="ECO:0000313" key="1">
    <source>
        <dbReference type="EMBL" id="KAH6936309.1"/>
    </source>
</evidence>
<reference evidence="1" key="1">
    <citation type="submission" date="2020-05" db="EMBL/GenBank/DDBJ databases">
        <title>Large-scale comparative analyses of tick genomes elucidate their genetic diversity and vector capacities.</title>
        <authorList>
            <person name="Jia N."/>
            <person name="Wang J."/>
            <person name="Shi W."/>
            <person name="Du L."/>
            <person name="Sun Y."/>
            <person name="Zhan W."/>
            <person name="Jiang J."/>
            <person name="Wang Q."/>
            <person name="Zhang B."/>
            <person name="Ji P."/>
            <person name="Sakyi L.B."/>
            <person name="Cui X."/>
            <person name="Yuan T."/>
            <person name="Jiang B."/>
            <person name="Yang W."/>
            <person name="Lam T.T.-Y."/>
            <person name="Chang Q."/>
            <person name="Ding S."/>
            <person name="Wang X."/>
            <person name="Zhu J."/>
            <person name="Ruan X."/>
            <person name="Zhao L."/>
            <person name="Wei J."/>
            <person name="Que T."/>
            <person name="Du C."/>
            <person name="Cheng J."/>
            <person name="Dai P."/>
            <person name="Han X."/>
            <person name="Huang E."/>
            <person name="Gao Y."/>
            <person name="Liu J."/>
            <person name="Shao H."/>
            <person name="Ye R."/>
            <person name="Li L."/>
            <person name="Wei W."/>
            <person name="Wang X."/>
            <person name="Wang C."/>
            <person name="Yang T."/>
            <person name="Huo Q."/>
            <person name="Li W."/>
            <person name="Guo W."/>
            <person name="Chen H."/>
            <person name="Zhou L."/>
            <person name="Ni X."/>
            <person name="Tian J."/>
            <person name="Zhou Y."/>
            <person name="Sheng Y."/>
            <person name="Liu T."/>
            <person name="Pan Y."/>
            <person name="Xia L."/>
            <person name="Li J."/>
            <person name="Zhao F."/>
            <person name="Cao W."/>
        </authorList>
    </citation>
    <scope>NUCLEOTIDE SEQUENCE</scope>
    <source>
        <strain evidence="1">Hyas-2018</strain>
    </source>
</reference>
<dbReference type="Proteomes" id="UP000821845">
    <property type="component" value="Chromosome 3"/>
</dbReference>
<dbReference type="EMBL" id="CM023483">
    <property type="protein sequence ID" value="KAH6936309.1"/>
    <property type="molecule type" value="Genomic_DNA"/>
</dbReference>
<comment type="caution">
    <text evidence="1">The sequence shown here is derived from an EMBL/GenBank/DDBJ whole genome shotgun (WGS) entry which is preliminary data.</text>
</comment>
<proteinExistence type="predicted"/>
<accession>A0ACB7SUH1</accession>
<organism evidence="1 2">
    <name type="scientific">Hyalomma asiaticum</name>
    <name type="common">Tick</name>
    <dbReference type="NCBI Taxonomy" id="266040"/>
    <lineage>
        <taxon>Eukaryota</taxon>
        <taxon>Metazoa</taxon>
        <taxon>Ecdysozoa</taxon>
        <taxon>Arthropoda</taxon>
        <taxon>Chelicerata</taxon>
        <taxon>Arachnida</taxon>
        <taxon>Acari</taxon>
        <taxon>Parasitiformes</taxon>
        <taxon>Ixodida</taxon>
        <taxon>Ixodoidea</taxon>
        <taxon>Ixodidae</taxon>
        <taxon>Hyalomminae</taxon>
        <taxon>Hyalomma</taxon>
    </lineage>
</organism>
<keyword evidence="2" id="KW-1185">Reference proteome</keyword>